<dbReference type="VEuPathDB" id="VectorBase:ISCI012852"/>
<dbReference type="GO" id="GO:0030983">
    <property type="term" value="F:mismatched DNA binding"/>
    <property type="evidence" value="ECO:0007669"/>
    <property type="project" value="InterPro"/>
</dbReference>
<dbReference type="EnsemblMetazoa" id="ISCW012852-RA">
    <property type="protein sequence ID" value="ISCW012852-PA"/>
    <property type="gene ID" value="ISCW012852"/>
</dbReference>
<gene>
    <name evidence="1" type="ORF">IscW_ISCW012852</name>
</gene>
<dbReference type="InterPro" id="IPR036187">
    <property type="entry name" value="DNA_mismatch_repair_MutS_sf"/>
</dbReference>
<dbReference type="Gene3D" id="3.30.420.110">
    <property type="entry name" value="MutS, connector domain"/>
    <property type="match status" value="1"/>
</dbReference>
<evidence type="ECO:0007829" key="4">
    <source>
        <dbReference type="PeptideAtlas" id="B7QFL3"/>
    </source>
</evidence>
<reference evidence="1 3" key="1">
    <citation type="submission" date="2008-03" db="EMBL/GenBank/DDBJ databases">
        <title>Annotation of Ixodes scapularis.</title>
        <authorList>
            <consortium name="Ixodes scapularis Genome Project Consortium"/>
            <person name="Caler E."/>
            <person name="Hannick L.I."/>
            <person name="Bidwell S."/>
            <person name="Joardar V."/>
            <person name="Thiagarajan M."/>
            <person name="Amedeo P."/>
            <person name="Galinsky K.J."/>
            <person name="Schobel S."/>
            <person name="Inman J."/>
            <person name="Hostetler J."/>
            <person name="Miller J."/>
            <person name="Hammond M."/>
            <person name="Megy K."/>
            <person name="Lawson D."/>
            <person name="Kodira C."/>
            <person name="Sutton G."/>
            <person name="Meyer J."/>
            <person name="Hill C.A."/>
            <person name="Birren B."/>
            <person name="Nene V."/>
            <person name="Collins F."/>
            <person name="Alarcon-Chaidez F."/>
            <person name="Wikel S."/>
            <person name="Strausberg R."/>
        </authorList>
    </citation>
    <scope>NUCLEOTIDE SEQUENCE [LARGE SCALE GENOMIC DNA]</scope>
    <source>
        <strain evidence="3">Wikel</strain>
        <strain evidence="1">Wikel colony</strain>
    </source>
</reference>
<dbReference type="EMBL" id="ABJB010799734">
    <property type="status" value="NOT_ANNOTATED_CDS"/>
    <property type="molecule type" value="Genomic_DNA"/>
</dbReference>
<dbReference type="EMBL" id="ABJB010633314">
    <property type="status" value="NOT_ANNOTATED_CDS"/>
    <property type="molecule type" value="Genomic_DNA"/>
</dbReference>
<dbReference type="InterPro" id="IPR036678">
    <property type="entry name" value="MutS_con_dom_sf"/>
</dbReference>
<dbReference type="OrthoDB" id="121051at2759"/>
<dbReference type="HOGENOM" id="CLU_1604553_0_0_1"/>
<dbReference type="InParanoid" id="B7QFL3"/>
<dbReference type="GO" id="GO:0006298">
    <property type="term" value="P:mismatch repair"/>
    <property type="evidence" value="ECO:0007669"/>
    <property type="project" value="InterPro"/>
</dbReference>
<reference evidence="2" key="2">
    <citation type="submission" date="2020-05" db="UniProtKB">
        <authorList>
            <consortium name="EnsemblMetazoa"/>
        </authorList>
    </citation>
    <scope>IDENTIFICATION</scope>
    <source>
        <strain evidence="2">wikel</strain>
    </source>
</reference>
<dbReference type="AlphaFoldDB" id="B7QFL3"/>
<name>B7QFL3_IXOSC</name>
<dbReference type="Gene3D" id="6.10.140.80">
    <property type="match status" value="1"/>
</dbReference>
<organism>
    <name type="scientific">Ixodes scapularis</name>
    <name type="common">Black-legged tick</name>
    <name type="synonym">Deer tick</name>
    <dbReference type="NCBI Taxonomy" id="6945"/>
    <lineage>
        <taxon>Eukaryota</taxon>
        <taxon>Metazoa</taxon>
        <taxon>Ecdysozoa</taxon>
        <taxon>Arthropoda</taxon>
        <taxon>Chelicerata</taxon>
        <taxon>Arachnida</taxon>
        <taxon>Acari</taxon>
        <taxon>Parasitiformes</taxon>
        <taxon>Ixodida</taxon>
        <taxon>Ixodoidea</taxon>
        <taxon>Ixodidae</taxon>
        <taxon>Ixodinae</taxon>
        <taxon>Ixodes</taxon>
    </lineage>
</organism>
<accession>B7QFL3</accession>
<proteinExistence type="evidence at protein level"/>
<dbReference type="VEuPathDB" id="VectorBase:ISCW012852"/>
<dbReference type="EMBL" id="DS926282">
    <property type="protein sequence ID" value="EEC17635.1"/>
    <property type="molecule type" value="Genomic_DNA"/>
</dbReference>
<sequence>MTFREHVLYENHNVTAKARQVLDGPLCSVTKEGLRPWKEFWDAAKTLKSLREGGYFEEEDGSYNYPEALKHFIDPAFTVGFRYLSESLIEEEVLTMRSFELYTPQETSIDRIRKEQLEKEQLTVKNMILDGVSLQNLEVLRNTTGGLDGTLLGTMDFCCTQFDTLS</sequence>
<evidence type="ECO:0000313" key="3">
    <source>
        <dbReference type="Proteomes" id="UP000001555"/>
    </source>
</evidence>
<protein>
    <submittedName>
        <fullName evidence="1 2">Uncharacterized protein</fullName>
    </submittedName>
</protein>
<evidence type="ECO:0000313" key="1">
    <source>
        <dbReference type="EMBL" id="EEC17635.1"/>
    </source>
</evidence>
<evidence type="ECO:0000313" key="2">
    <source>
        <dbReference type="EnsemblMetazoa" id="ISCW012852-PA"/>
    </source>
</evidence>
<dbReference type="VEuPathDB" id="VectorBase:ISCP_018694"/>
<dbReference type="SUPFAM" id="SSF48334">
    <property type="entry name" value="DNA repair protein MutS, domain III"/>
    <property type="match status" value="1"/>
</dbReference>
<dbReference type="STRING" id="6945.B7QFL3"/>
<keyword evidence="3" id="KW-1185">Reference proteome</keyword>
<dbReference type="Proteomes" id="UP000001555">
    <property type="component" value="Unassembled WGS sequence"/>
</dbReference>
<dbReference type="PaxDb" id="6945-B7QFL3"/>
<keyword evidence="4" id="KW-1267">Proteomics identification</keyword>
<dbReference type="GO" id="GO:0005524">
    <property type="term" value="F:ATP binding"/>
    <property type="evidence" value="ECO:0007669"/>
    <property type="project" value="InterPro"/>
</dbReference>